<dbReference type="Pfam" id="PF02770">
    <property type="entry name" value="Acyl-CoA_dh_M"/>
    <property type="match status" value="1"/>
</dbReference>
<organism evidence="10 11">
    <name type="scientific">Minwuia thermotolerans</name>
    <dbReference type="NCBI Taxonomy" id="2056226"/>
    <lineage>
        <taxon>Bacteria</taxon>
        <taxon>Pseudomonadati</taxon>
        <taxon>Pseudomonadota</taxon>
        <taxon>Alphaproteobacteria</taxon>
        <taxon>Minwuiales</taxon>
        <taxon>Minwuiaceae</taxon>
        <taxon>Minwuia</taxon>
    </lineage>
</organism>
<comment type="similarity">
    <text evidence="2 6">Belongs to the acyl-CoA dehydrogenase family.</text>
</comment>
<dbReference type="InterPro" id="IPR009100">
    <property type="entry name" value="AcylCoA_DH/oxidase_NM_dom_sf"/>
</dbReference>
<accession>A0A2M9G537</accession>
<dbReference type="Gene3D" id="1.20.140.10">
    <property type="entry name" value="Butyryl-CoA Dehydrogenase, subunit A, domain 3"/>
    <property type="match status" value="1"/>
</dbReference>
<reference evidence="10 11" key="1">
    <citation type="submission" date="2017-11" db="EMBL/GenBank/DDBJ databases">
        <title>Draft genome sequence of Rhizobiales bacterium SY3-13.</title>
        <authorList>
            <person name="Sun C."/>
        </authorList>
    </citation>
    <scope>NUCLEOTIDE SEQUENCE [LARGE SCALE GENOMIC DNA]</scope>
    <source>
        <strain evidence="10 11">SY3-13</strain>
    </source>
</reference>
<evidence type="ECO:0000313" key="11">
    <source>
        <dbReference type="Proteomes" id="UP000229498"/>
    </source>
</evidence>
<evidence type="ECO:0000259" key="7">
    <source>
        <dbReference type="Pfam" id="PF00441"/>
    </source>
</evidence>
<dbReference type="PANTHER" id="PTHR43292:SF3">
    <property type="entry name" value="ACYL-COA DEHYDROGENASE FADE29"/>
    <property type="match status" value="1"/>
</dbReference>
<dbReference type="OrthoDB" id="9780544at2"/>
<dbReference type="InterPro" id="IPR046373">
    <property type="entry name" value="Acyl-CoA_Oxase/DH_mid-dom_sf"/>
</dbReference>
<comment type="cofactor">
    <cofactor evidence="1 6">
        <name>FAD</name>
        <dbReference type="ChEBI" id="CHEBI:57692"/>
    </cofactor>
</comment>
<dbReference type="SUPFAM" id="SSF56645">
    <property type="entry name" value="Acyl-CoA dehydrogenase NM domain-like"/>
    <property type="match status" value="1"/>
</dbReference>
<evidence type="ECO:0000256" key="2">
    <source>
        <dbReference type="ARBA" id="ARBA00009347"/>
    </source>
</evidence>
<sequence length="400" mass="44646">MDLQFTDEEIAFRDEVRAFLKENIPADIKERAKIGWNYLPKEDYIRWQKALYEKGWIAPGWPKEHGGTGWNAAQRFIFEEECARANCPRVQPFGVTMVGPVIYTFGNQAQKDRFLPRILSSDDWWCQGYSERGAGSDLAGLATKAVRDGDEYVVNGHKIWTSGAHRADWMFCLVRTSAEGKKQEGITFLLIDMKTPGIEVKPIISMDGYNNLNEVFFDDVRVPVENRIGEENKGWTYAKFLLGNERTGIAGIGRSKSRLAELKDMARAEPDNGARRLIDDPGFAVKLAQIEADLNALEMYNLRCLADTAAGKPPGAEASMLKIRGTEIEQAINETMVEAIAYFSAPYVHTGLNWQGNEEPVGPKHADGVMPEHLLKRAATIYGGTTEVQKNVIAKAVLGL</sequence>
<gene>
    <name evidence="10" type="ORF">CVT23_05455</name>
</gene>
<proteinExistence type="inferred from homology"/>
<dbReference type="AlphaFoldDB" id="A0A2M9G537"/>
<protein>
    <submittedName>
        <fullName evidence="10">Pimeloyl-CoA dehydrogenase large subunit</fullName>
    </submittedName>
</protein>
<evidence type="ECO:0000256" key="5">
    <source>
        <dbReference type="ARBA" id="ARBA00023002"/>
    </source>
</evidence>
<keyword evidence="5 6" id="KW-0560">Oxidoreductase</keyword>
<evidence type="ECO:0000256" key="4">
    <source>
        <dbReference type="ARBA" id="ARBA00022827"/>
    </source>
</evidence>
<dbReference type="InterPro" id="IPR006091">
    <property type="entry name" value="Acyl-CoA_Oxase/DH_mid-dom"/>
</dbReference>
<keyword evidence="4 6" id="KW-0274">FAD</keyword>
<evidence type="ECO:0000313" key="10">
    <source>
        <dbReference type="EMBL" id="PJK30814.1"/>
    </source>
</evidence>
<dbReference type="Gene3D" id="2.40.110.10">
    <property type="entry name" value="Butyryl-CoA Dehydrogenase, subunit A, domain 2"/>
    <property type="match status" value="1"/>
</dbReference>
<dbReference type="GO" id="GO:0005886">
    <property type="term" value="C:plasma membrane"/>
    <property type="evidence" value="ECO:0007669"/>
    <property type="project" value="TreeGrafter"/>
</dbReference>
<keyword evidence="11" id="KW-1185">Reference proteome</keyword>
<dbReference type="EMBL" id="PHIG01000018">
    <property type="protein sequence ID" value="PJK30814.1"/>
    <property type="molecule type" value="Genomic_DNA"/>
</dbReference>
<evidence type="ECO:0000256" key="6">
    <source>
        <dbReference type="RuleBase" id="RU362125"/>
    </source>
</evidence>
<dbReference type="GO" id="GO:0050660">
    <property type="term" value="F:flavin adenine dinucleotide binding"/>
    <property type="evidence" value="ECO:0007669"/>
    <property type="project" value="InterPro"/>
</dbReference>
<dbReference type="SUPFAM" id="SSF47203">
    <property type="entry name" value="Acyl-CoA dehydrogenase C-terminal domain-like"/>
    <property type="match status" value="1"/>
</dbReference>
<feature type="domain" description="Acyl-CoA oxidase/dehydrogenase middle" evidence="8">
    <location>
        <begin position="126"/>
        <end position="220"/>
    </location>
</feature>
<name>A0A2M9G537_9PROT</name>
<dbReference type="InterPro" id="IPR052161">
    <property type="entry name" value="Mycobact_Acyl-CoA_DH"/>
</dbReference>
<dbReference type="InterPro" id="IPR013786">
    <property type="entry name" value="AcylCoA_DH/ox_N"/>
</dbReference>
<evidence type="ECO:0000256" key="1">
    <source>
        <dbReference type="ARBA" id="ARBA00001974"/>
    </source>
</evidence>
<evidence type="ECO:0000259" key="9">
    <source>
        <dbReference type="Pfam" id="PF02771"/>
    </source>
</evidence>
<dbReference type="GO" id="GO:0016627">
    <property type="term" value="F:oxidoreductase activity, acting on the CH-CH group of donors"/>
    <property type="evidence" value="ECO:0007669"/>
    <property type="project" value="InterPro"/>
</dbReference>
<dbReference type="PANTHER" id="PTHR43292">
    <property type="entry name" value="ACYL-COA DEHYDROGENASE"/>
    <property type="match status" value="1"/>
</dbReference>
<comment type="caution">
    <text evidence="10">The sequence shown here is derived from an EMBL/GenBank/DDBJ whole genome shotgun (WGS) entry which is preliminary data.</text>
</comment>
<dbReference type="Gene3D" id="1.10.540.10">
    <property type="entry name" value="Acyl-CoA dehydrogenase/oxidase, N-terminal domain"/>
    <property type="match status" value="1"/>
</dbReference>
<dbReference type="InterPro" id="IPR009075">
    <property type="entry name" value="AcylCo_DH/oxidase_C"/>
</dbReference>
<dbReference type="Pfam" id="PF00441">
    <property type="entry name" value="Acyl-CoA_dh_1"/>
    <property type="match status" value="1"/>
</dbReference>
<dbReference type="InterPro" id="IPR036250">
    <property type="entry name" value="AcylCo_DH-like_C"/>
</dbReference>
<dbReference type="InterPro" id="IPR037069">
    <property type="entry name" value="AcylCoA_DH/ox_N_sf"/>
</dbReference>
<dbReference type="Proteomes" id="UP000229498">
    <property type="component" value="Unassembled WGS sequence"/>
</dbReference>
<dbReference type="Pfam" id="PF02771">
    <property type="entry name" value="Acyl-CoA_dh_N"/>
    <property type="match status" value="1"/>
</dbReference>
<feature type="domain" description="Acyl-CoA dehydrogenase/oxidase N-terminal" evidence="9">
    <location>
        <begin position="6"/>
        <end position="121"/>
    </location>
</feature>
<keyword evidence="3 6" id="KW-0285">Flavoprotein</keyword>
<evidence type="ECO:0000259" key="8">
    <source>
        <dbReference type="Pfam" id="PF02770"/>
    </source>
</evidence>
<dbReference type="FunFam" id="2.40.110.10:FF:000011">
    <property type="entry name" value="Acyl-CoA dehydrogenase FadE34"/>
    <property type="match status" value="1"/>
</dbReference>
<dbReference type="RefSeq" id="WP_109794286.1">
    <property type="nucleotide sequence ID" value="NZ_PHIG01000018.1"/>
</dbReference>
<evidence type="ECO:0000256" key="3">
    <source>
        <dbReference type="ARBA" id="ARBA00022630"/>
    </source>
</evidence>
<feature type="domain" description="Acyl-CoA dehydrogenase/oxidase C-terminal" evidence="7">
    <location>
        <begin position="232"/>
        <end position="398"/>
    </location>
</feature>